<dbReference type="RefSeq" id="WP_123272147.1">
    <property type="nucleotide sequence ID" value="NZ_RJJQ01000015.1"/>
</dbReference>
<reference evidence="1 2" key="1">
    <citation type="submission" date="2018-11" db="EMBL/GenBank/DDBJ databases">
        <title>Draft genome of Simplicispira Flexivirga sp. BO-16.</title>
        <authorList>
            <person name="Im W.T."/>
        </authorList>
    </citation>
    <scope>NUCLEOTIDE SEQUENCE [LARGE SCALE GENOMIC DNA]</scope>
    <source>
        <strain evidence="1 2">BO-16</strain>
    </source>
</reference>
<protein>
    <submittedName>
        <fullName evidence="1">SinR family protein</fullName>
    </submittedName>
</protein>
<gene>
    <name evidence="1" type="ORF">EFY87_14255</name>
</gene>
<dbReference type="Proteomes" id="UP000271678">
    <property type="component" value="Unassembled WGS sequence"/>
</dbReference>
<dbReference type="OrthoDB" id="2656750at2"/>
<comment type="caution">
    <text evidence="1">The sequence shown here is derived from an EMBL/GenBank/DDBJ whole genome shotgun (WGS) entry which is preliminary data.</text>
</comment>
<dbReference type="EMBL" id="RJJQ01000015">
    <property type="protein sequence ID" value="RNI20737.1"/>
    <property type="molecule type" value="Genomic_DNA"/>
</dbReference>
<keyword evidence="2" id="KW-1185">Reference proteome</keyword>
<organism evidence="1 2">
    <name type="scientific">Flexivirga caeni</name>
    <dbReference type="NCBI Taxonomy" id="2294115"/>
    <lineage>
        <taxon>Bacteria</taxon>
        <taxon>Bacillati</taxon>
        <taxon>Actinomycetota</taxon>
        <taxon>Actinomycetes</taxon>
        <taxon>Micrococcales</taxon>
        <taxon>Dermacoccaceae</taxon>
        <taxon>Flexivirga</taxon>
    </lineage>
</organism>
<name>A0A3M9M6A6_9MICO</name>
<evidence type="ECO:0000313" key="1">
    <source>
        <dbReference type="EMBL" id="RNI20737.1"/>
    </source>
</evidence>
<dbReference type="AlphaFoldDB" id="A0A3M9M6A6"/>
<sequence length="90" mass="10332">MNTILIGYDLNRQGQDYDDLIASIKALGSWWHHLDSTWLVKTSSSAKEVRDRLARHIDSNDELLVINVSGDAVAWRGFNERGSKWLKDNF</sequence>
<evidence type="ECO:0000313" key="2">
    <source>
        <dbReference type="Proteomes" id="UP000271678"/>
    </source>
</evidence>
<accession>A0A3M9M6A6</accession>
<proteinExistence type="predicted"/>